<comment type="similarity">
    <text evidence="1">Belongs to the short-chain dehydrogenases/reductases (SDR) family.</text>
</comment>
<accession>A0A9P4SFK1</accession>
<name>A0A9P4SFK1_9PEZI</name>
<proteinExistence type="inferred from homology"/>
<dbReference type="GO" id="GO:0016491">
    <property type="term" value="F:oxidoreductase activity"/>
    <property type="evidence" value="ECO:0007669"/>
    <property type="project" value="UniProtKB-KW"/>
</dbReference>
<evidence type="ECO:0000313" key="3">
    <source>
        <dbReference type="EMBL" id="KAF2841607.1"/>
    </source>
</evidence>
<dbReference type="AlphaFoldDB" id="A0A9P4SFK1"/>
<protein>
    <submittedName>
        <fullName evidence="3">Short-chain dehydrogenase</fullName>
    </submittedName>
</protein>
<dbReference type="PRINTS" id="PR00081">
    <property type="entry name" value="GDHRDH"/>
</dbReference>
<dbReference type="InterPro" id="IPR002347">
    <property type="entry name" value="SDR_fam"/>
</dbReference>
<dbReference type="Pfam" id="PF00106">
    <property type="entry name" value="adh_short"/>
    <property type="match status" value="1"/>
</dbReference>
<keyword evidence="4" id="KW-1185">Reference proteome</keyword>
<dbReference type="PANTHER" id="PTHR24320:SF272">
    <property type="entry name" value="NAD(P)-BINDING ROSSMANN-FOLD SUPERFAMILY PROTEIN"/>
    <property type="match status" value="1"/>
</dbReference>
<evidence type="ECO:0000256" key="2">
    <source>
        <dbReference type="ARBA" id="ARBA00023002"/>
    </source>
</evidence>
<evidence type="ECO:0000313" key="4">
    <source>
        <dbReference type="Proteomes" id="UP000799429"/>
    </source>
</evidence>
<dbReference type="SUPFAM" id="SSF51735">
    <property type="entry name" value="NAD(P)-binding Rossmann-fold domains"/>
    <property type="match status" value="1"/>
</dbReference>
<gene>
    <name evidence="3" type="ORF">M501DRAFT_990105</name>
</gene>
<comment type="caution">
    <text evidence="3">The sequence shown here is derived from an EMBL/GenBank/DDBJ whole genome shotgun (WGS) entry which is preliminary data.</text>
</comment>
<sequence>MISGSPTTSYVPEIARNPPVSRYASRFTNPQGPDDERPTALEIVQDEEMLGMLEDKVILITGATSGIGIETARALKATGATIFITARDSEKGRKTVEDLLSGEEDKTKIQLLVVELGSLDSVRNAVKEFLRRSDRLNILINNAGIMGCPETKTVDGFERQFQTNHLSHFLLLNLLLPTLLSSSTPSFPSRCINVSSNGHHNGPATPPYAPTPGEYDPWIYYGASKTANIWMANQLSRLYAPRILGYSLMPGGIDTGLSKYVPEEMVAFLRSDETTSRWLKSPEQGAATTVWAALSKDLPKFRAGLYLSSCAVAGPLVEGIPYHEGWKSWAYDKEREERLWKDSLAMVGIKDGIVE</sequence>
<organism evidence="3 4">
    <name type="scientific">Patellaria atrata CBS 101060</name>
    <dbReference type="NCBI Taxonomy" id="1346257"/>
    <lineage>
        <taxon>Eukaryota</taxon>
        <taxon>Fungi</taxon>
        <taxon>Dikarya</taxon>
        <taxon>Ascomycota</taxon>
        <taxon>Pezizomycotina</taxon>
        <taxon>Dothideomycetes</taxon>
        <taxon>Dothideomycetes incertae sedis</taxon>
        <taxon>Patellariales</taxon>
        <taxon>Patellariaceae</taxon>
        <taxon>Patellaria</taxon>
    </lineage>
</organism>
<dbReference type="EMBL" id="MU006091">
    <property type="protein sequence ID" value="KAF2841607.1"/>
    <property type="molecule type" value="Genomic_DNA"/>
</dbReference>
<keyword evidence="2" id="KW-0560">Oxidoreductase</keyword>
<reference evidence="3" key="1">
    <citation type="journal article" date="2020" name="Stud. Mycol.">
        <title>101 Dothideomycetes genomes: a test case for predicting lifestyles and emergence of pathogens.</title>
        <authorList>
            <person name="Haridas S."/>
            <person name="Albert R."/>
            <person name="Binder M."/>
            <person name="Bloem J."/>
            <person name="Labutti K."/>
            <person name="Salamov A."/>
            <person name="Andreopoulos B."/>
            <person name="Baker S."/>
            <person name="Barry K."/>
            <person name="Bills G."/>
            <person name="Bluhm B."/>
            <person name="Cannon C."/>
            <person name="Castanera R."/>
            <person name="Culley D."/>
            <person name="Daum C."/>
            <person name="Ezra D."/>
            <person name="Gonzalez J."/>
            <person name="Henrissat B."/>
            <person name="Kuo A."/>
            <person name="Liang C."/>
            <person name="Lipzen A."/>
            <person name="Lutzoni F."/>
            <person name="Magnuson J."/>
            <person name="Mondo S."/>
            <person name="Nolan M."/>
            <person name="Ohm R."/>
            <person name="Pangilinan J."/>
            <person name="Park H.-J."/>
            <person name="Ramirez L."/>
            <person name="Alfaro M."/>
            <person name="Sun H."/>
            <person name="Tritt A."/>
            <person name="Yoshinaga Y."/>
            <person name="Zwiers L.-H."/>
            <person name="Turgeon B."/>
            <person name="Goodwin S."/>
            <person name="Spatafora J."/>
            <person name="Crous P."/>
            <person name="Grigoriev I."/>
        </authorList>
    </citation>
    <scope>NUCLEOTIDE SEQUENCE</scope>
    <source>
        <strain evidence="3">CBS 101060</strain>
    </source>
</reference>
<evidence type="ECO:0000256" key="1">
    <source>
        <dbReference type="ARBA" id="ARBA00006484"/>
    </source>
</evidence>
<dbReference type="Gene3D" id="3.40.50.720">
    <property type="entry name" value="NAD(P)-binding Rossmann-like Domain"/>
    <property type="match status" value="1"/>
</dbReference>
<dbReference type="PANTHER" id="PTHR24320">
    <property type="entry name" value="RETINOL DEHYDROGENASE"/>
    <property type="match status" value="1"/>
</dbReference>
<dbReference type="InterPro" id="IPR036291">
    <property type="entry name" value="NAD(P)-bd_dom_sf"/>
</dbReference>
<dbReference type="Proteomes" id="UP000799429">
    <property type="component" value="Unassembled WGS sequence"/>
</dbReference>
<dbReference type="OrthoDB" id="191139at2759"/>